<proteinExistence type="predicted"/>
<protein>
    <submittedName>
        <fullName evidence="2">Transposase</fullName>
    </submittedName>
</protein>
<sequence length="71" mass="8404">MEFLTDISKQMITDWMNFFRDICAEHFIRNPVQVGGEGVLVEVDETVVVRRKYERGRVPGTKDVWLLYKQI</sequence>
<dbReference type="WBParaSite" id="Minc3s02210g28872">
    <property type="protein sequence ID" value="Minc3s02210g28872"/>
    <property type="gene ID" value="Minc3s02210g28872"/>
</dbReference>
<accession>A0A914MMI8</accession>
<dbReference type="AlphaFoldDB" id="A0A914MMI8"/>
<name>A0A914MMI8_MELIC</name>
<dbReference type="Proteomes" id="UP000887563">
    <property type="component" value="Unplaced"/>
</dbReference>
<evidence type="ECO:0000313" key="2">
    <source>
        <dbReference type="WBParaSite" id="Minc3s02210g28872"/>
    </source>
</evidence>
<keyword evidence="1" id="KW-1185">Reference proteome</keyword>
<evidence type="ECO:0000313" key="1">
    <source>
        <dbReference type="Proteomes" id="UP000887563"/>
    </source>
</evidence>
<reference evidence="2" key="1">
    <citation type="submission" date="2022-11" db="UniProtKB">
        <authorList>
            <consortium name="WormBaseParasite"/>
        </authorList>
    </citation>
    <scope>IDENTIFICATION</scope>
</reference>
<organism evidence="1 2">
    <name type="scientific">Meloidogyne incognita</name>
    <name type="common">Southern root-knot nematode worm</name>
    <name type="synonym">Oxyuris incognita</name>
    <dbReference type="NCBI Taxonomy" id="6306"/>
    <lineage>
        <taxon>Eukaryota</taxon>
        <taxon>Metazoa</taxon>
        <taxon>Ecdysozoa</taxon>
        <taxon>Nematoda</taxon>
        <taxon>Chromadorea</taxon>
        <taxon>Rhabditida</taxon>
        <taxon>Tylenchina</taxon>
        <taxon>Tylenchomorpha</taxon>
        <taxon>Tylenchoidea</taxon>
        <taxon>Meloidogynidae</taxon>
        <taxon>Meloidogyninae</taxon>
        <taxon>Meloidogyne</taxon>
        <taxon>Meloidogyne incognita group</taxon>
    </lineage>
</organism>